<feature type="region of interest" description="Disordered" evidence="1">
    <location>
        <begin position="798"/>
        <end position="867"/>
    </location>
</feature>
<feature type="region of interest" description="Disordered" evidence="1">
    <location>
        <begin position="40"/>
        <end position="70"/>
    </location>
</feature>
<evidence type="ECO:0000256" key="1">
    <source>
        <dbReference type="SAM" id="MobiDB-lite"/>
    </source>
</evidence>
<keyword evidence="3" id="KW-1185">Reference proteome</keyword>
<gene>
    <name evidence="2" type="ORF">S40285_04497</name>
</gene>
<feature type="compositionally biased region" description="Basic and acidic residues" evidence="1">
    <location>
        <begin position="653"/>
        <end position="664"/>
    </location>
</feature>
<feature type="region of interest" description="Disordered" evidence="1">
    <location>
        <begin position="743"/>
        <end position="780"/>
    </location>
</feature>
<feature type="compositionally biased region" description="Basic and acidic residues" evidence="1">
    <location>
        <begin position="744"/>
        <end position="753"/>
    </location>
</feature>
<feature type="compositionally biased region" description="Low complexity" evidence="1">
    <location>
        <begin position="1102"/>
        <end position="1113"/>
    </location>
</feature>
<accession>A0A084QV17</accession>
<feature type="compositionally biased region" description="Pro residues" evidence="1">
    <location>
        <begin position="886"/>
        <end position="906"/>
    </location>
</feature>
<dbReference type="Proteomes" id="UP000028524">
    <property type="component" value="Unassembled WGS sequence"/>
</dbReference>
<feature type="region of interest" description="Disordered" evidence="1">
    <location>
        <begin position="375"/>
        <end position="404"/>
    </location>
</feature>
<name>A0A084QV17_STAC4</name>
<dbReference type="EMBL" id="KL660107">
    <property type="protein sequence ID" value="KFA67802.1"/>
    <property type="molecule type" value="Genomic_DNA"/>
</dbReference>
<evidence type="ECO:0000313" key="2">
    <source>
        <dbReference type="EMBL" id="KFA67802.1"/>
    </source>
</evidence>
<dbReference type="OrthoDB" id="10356563at2759"/>
<evidence type="ECO:0000313" key="3">
    <source>
        <dbReference type="Proteomes" id="UP000028524"/>
    </source>
</evidence>
<feature type="compositionally biased region" description="Low complexity" evidence="1">
    <location>
        <begin position="672"/>
        <end position="684"/>
    </location>
</feature>
<protein>
    <submittedName>
        <fullName evidence="2">Uncharacterized protein</fullName>
    </submittedName>
</protein>
<feature type="compositionally biased region" description="Low complexity" evidence="1">
    <location>
        <begin position="854"/>
        <end position="867"/>
    </location>
</feature>
<dbReference type="HOGENOM" id="CLU_275220_0_0_1"/>
<feature type="compositionally biased region" description="Low complexity" evidence="1">
    <location>
        <begin position="838"/>
        <end position="847"/>
    </location>
</feature>
<feature type="compositionally biased region" description="Polar residues" evidence="1">
    <location>
        <begin position="821"/>
        <end position="837"/>
    </location>
</feature>
<feature type="region of interest" description="Disordered" evidence="1">
    <location>
        <begin position="927"/>
        <end position="1137"/>
    </location>
</feature>
<dbReference type="AlphaFoldDB" id="A0A084QV17"/>
<dbReference type="InParanoid" id="A0A084QV17"/>
<feature type="region of interest" description="Disordered" evidence="1">
    <location>
        <begin position="1167"/>
        <end position="1188"/>
    </location>
</feature>
<feature type="region of interest" description="Disordered" evidence="1">
    <location>
        <begin position="639"/>
        <end position="697"/>
    </location>
</feature>
<proteinExistence type="predicted"/>
<organism evidence="2 3">
    <name type="scientific">Stachybotrys chlorohalonatus (strain IBT 40285)</name>
    <dbReference type="NCBI Taxonomy" id="1283841"/>
    <lineage>
        <taxon>Eukaryota</taxon>
        <taxon>Fungi</taxon>
        <taxon>Dikarya</taxon>
        <taxon>Ascomycota</taxon>
        <taxon>Pezizomycotina</taxon>
        <taxon>Sordariomycetes</taxon>
        <taxon>Hypocreomycetidae</taxon>
        <taxon>Hypocreales</taxon>
        <taxon>Stachybotryaceae</taxon>
        <taxon>Stachybotrys</taxon>
    </lineage>
</organism>
<feature type="compositionally biased region" description="Basic and acidic residues" evidence="1">
    <location>
        <begin position="1"/>
        <end position="11"/>
    </location>
</feature>
<feature type="region of interest" description="Disordered" evidence="1">
    <location>
        <begin position="884"/>
        <end position="912"/>
    </location>
</feature>
<feature type="region of interest" description="Disordered" evidence="1">
    <location>
        <begin position="1"/>
        <end position="21"/>
    </location>
</feature>
<feature type="compositionally biased region" description="Polar residues" evidence="1">
    <location>
        <begin position="994"/>
        <end position="1012"/>
    </location>
</feature>
<feature type="compositionally biased region" description="Polar residues" evidence="1">
    <location>
        <begin position="639"/>
        <end position="652"/>
    </location>
</feature>
<feature type="compositionally biased region" description="Low complexity" evidence="1">
    <location>
        <begin position="1121"/>
        <end position="1137"/>
    </location>
</feature>
<sequence length="1188" mass="129597">MSKEKKEKEMGEDISDGGFDWEAWGLGGVASAGRRFGGKVKQRLVSARQRSGGQSSRPGAGGRDSPPAQVLRNPTALDYARYYAHAREQAWREGRRYNDLPRPVVTELWRNGRLLGLVVGIPPGVRWTRLTGPNMSSSPSPPRLTLDLGAQIIPSILTETNQRIASIDRVLVRAPRRALPLPFVISSPGAASSAAFSPRPIQAARLSTRNNILRSSRSGFQEALHYRDRYVDDDDPPAASQSLHDISQSIYSQHEENNSASEDDASTIRSHHAPLTLPYHSGGEMDYSLPGSRDTMISDLRPAPLTLYHGGNGFDRAFIDAEQTMAVEPTHAETSNAETSLASNWDPVQPESRLDDTIRQMGECYRNSVREKAAARRAAESEELYGATPRGGPTPAQRPCTNPQPAEAIITDESLAHIHPVLRDDYRKQMASARATEPITPWGPQVHSAHLAEGVPRSNSPTIPLAVDLRRVEAFISPITYTADHELRPNRRHGIAQPTALEPGSSVPYTPVIESIRVATTGEDNFVHHLTEGQSVLELRTISFGMGDNRIINQRHITGGPWNASIYNDGNNAESLELLGHGRASSGRHAGQHTRLGDGDGTILSEEARQFAASRFRNVSGPTATDNILLVPTRIAEVSTTTQEHTSQSPRQTADEKKSKRATEKSPAIPYSLSSSSSQSTASSRAQTPGRNPSGRVQKIGQFISNVYNPPQRTPRTPRHDVHQELCWDPYSNPPRYITQAELQEQRRQREAAAETQARDSNGNHDAGQNQEISHDTGISSQTADSLRLRQSQFNVSAGVSSPVMQRAINTPLPPSRKSSRVVSTETKITAPSLTSEASPSIEPQSSRSRRPSHASSSGSRASSLIPATGFYTGRSILERSVPARAPTPIPSPNSPPRQSPPPRPPRPSEDQIPYELLRLRTVTHRIELPQSRSATAVQTGEPNRTFWGGSSDTSRHNRQRVGARMHDTTQQTTSLHIPVRPATAADQRPYHQRSVTTPTTQMPASPATSNTENRKTNESSMPKTARNQHTPQSTQSGLGVPKRSDRQQSDTAQAKSPEFVRQRTVTYLPTSPSTVPKTPKRYPKETFPFTNKATSSKERSLSSAVSSSSKSAKTTKTRSRLSSSSSSSNTLVQPSSVAGTSSLMSRFNTTGLGFRSLRLKASAVDLFKSRQDSGSSGGSDKKAMKKG</sequence>
<feature type="compositionally biased region" description="Polar residues" evidence="1">
    <location>
        <begin position="1019"/>
        <end position="1038"/>
    </location>
</feature>
<dbReference type="STRING" id="1283841.A0A084QV17"/>
<feature type="compositionally biased region" description="Polar residues" evidence="1">
    <location>
        <begin position="931"/>
        <end position="953"/>
    </location>
</feature>
<reference evidence="2 3" key="1">
    <citation type="journal article" date="2014" name="BMC Genomics">
        <title>Comparative genome sequencing reveals chemotype-specific gene clusters in the toxigenic black mold Stachybotrys.</title>
        <authorList>
            <person name="Semeiks J."/>
            <person name="Borek D."/>
            <person name="Otwinowski Z."/>
            <person name="Grishin N.V."/>
        </authorList>
    </citation>
    <scope>NUCLEOTIDE SEQUENCE [LARGE SCALE GENOMIC DNA]</scope>
    <source>
        <strain evidence="2 3">IBT 40285</strain>
    </source>
</reference>
<feature type="compositionally biased region" description="Polar residues" evidence="1">
    <location>
        <begin position="767"/>
        <end position="780"/>
    </location>
</feature>
<feature type="compositionally biased region" description="Low complexity" evidence="1">
    <location>
        <begin position="46"/>
        <end position="58"/>
    </location>
</feature>